<dbReference type="RefSeq" id="WP_303737662.1">
    <property type="nucleotide sequence ID" value="NZ_SUTE01000081.1"/>
</dbReference>
<dbReference type="InterPro" id="IPR007166">
    <property type="entry name" value="Class3_signal_pept_motif"/>
</dbReference>
<organism evidence="2 3">
    <name type="scientific">Methanobrevibacter millerae</name>
    <dbReference type="NCBI Taxonomy" id="230361"/>
    <lineage>
        <taxon>Archaea</taxon>
        <taxon>Methanobacteriati</taxon>
        <taxon>Methanobacteriota</taxon>
        <taxon>Methanomada group</taxon>
        <taxon>Methanobacteria</taxon>
        <taxon>Methanobacteriales</taxon>
        <taxon>Methanobacteriaceae</taxon>
        <taxon>Methanobrevibacter</taxon>
    </lineage>
</organism>
<protein>
    <submittedName>
        <fullName evidence="2">Class III signal peptide-containing protein</fullName>
    </submittedName>
</protein>
<dbReference type="EMBL" id="SUTE01000081">
    <property type="protein sequence ID" value="MBE6506013.1"/>
    <property type="molecule type" value="Genomic_DNA"/>
</dbReference>
<dbReference type="Pfam" id="PF04021">
    <property type="entry name" value="Class_IIIsignal"/>
    <property type="match status" value="1"/>
</dbReference>
<dbReference type="AlphaFoldDB" id="A0A8T3VLC2"/>
<gene>
    <name evidence="2" type="ORF">E7Z73_09830</name>
</gene>
<evidence type="ECO:0000313" key="3">
    <source>
        <dbReference type="Proteomes" id="UP000762703"/>
    </source>
</evidence>
<accession>A0A8T3VLC2</accession>
<evidence type="ECO:0000256" key="1">
    <source>
        <dbReference type="SAM" id="Phobius"/>
    </source>
</evidence>
<proteinExistence type="predicted"/>
<name>A0A8T3VLC2_9EURY</name>
<feature type="transmembrane region" description="Helical" evidence="1">
    <location>
        <begin position="13"/>
        <end position="36"/>
    </location>
</feature>
<sequence length="143" mass="15886">MIKDDKGQVSLEYLLIFAVSIILLIAFTLPLAHFGMEKSLDVSNSMNAKGEISKLSNAISQVYSEGQGSRQTIHMTLDKAINVKITSSYLSAPYDMKDGKIKELKLNHNSNLKSGSLSLDKGENKIVVEWPIDSAEMNVYKKY</sequence>
<comment type="caution">
    <text evidence="2">The sequence shown here is derived from an EMBL/GenBank/DDBJ whole genome shotgun (WGS) entry which is preliminary data.</text>
</comment>
<reference evidence="2" key="1">
    <citation type="submission" date="2019-04" db="EMBL/GenBank/DDBJ databases">
        <title>Evolution of Biomass-Degrading Anaerobic Consortia Revealed by Metagenomics.</title>
        <authorList>
            <person name="Peng X."/>
        </authorList>
    </citation>
    <scope>NUCLEOTIDE SEQUENCE</scope>
    <source>
        <strain evidence="2">SIG12</strain>
    </source>
</reference>
<keyword evidence="1" id="KW-0472">Membrane</keyword>
<keyword evidence="1" id="KW-0812">Transmembrane</keyword>
<dbReference type="Proteomes" id="UP000762703">
    <property type="component" value="Unassembled WGS sequence"/>
</dbReference>
<evidence type="ECO:0000313" key="2">
    <source>
        <dbReference type="EMBL" id="MBE6506013.1"/>
    </source>
</evidence>
<keyword evidence="1" id="KW-1133">Transmembrane helix</keyword>